<dbReference type="Proteomes" id="UP001432027">
    <property type="component" value="Unassembled WGS sequence"/>
</dbReference>
<accession>A0AAV5UN78</accession>
<feature type="compositionally biased region" description="Polar residues" evidence="1">
    <location>
        <begin position="222"/>
        <end position="232"/>
    </location>
</feature>
<sequence length="495" mass="55394">YPFMKAELAALLELTYNNKFARNSASLKFHVVLGVAADLLLAAVECEEDGKAFDLSANLAPAFNVIDSYASSDETPFFKFARIFILFMDSLDEKKNTSTVGKQKAAKLSSTSSNSTVAAALDGPFRLNGACKTIHKVKRPLPAQAFPHRHPQLLDVPLKRPRVCPLGRPPVVAQRAPSCRTEIPAILQRPNFHRATWRPTPIPASEPAKIDEGNKAERLETLSPSTSSNNSQNKRDIKDEDIKEEPGDYDYDSLPTQGSTAHQAIPTESEVEVKDELIKEEPIEDPISDTIQINNLSTSNRRVGGVKIITSSSSRHHMNCSSPSTSTSAPKPQFCPICDASVGFKLEQHIKLNHRGNWIDFVLKCPEEHCDFRSSDSAAIKSHFETVHTSQYKRKESMNFNFLKGSRCPYCSVIIASLSMFIRHMERAHKRMCTYEAKILMCARCEHSVANTHEMIDHWIKKHAWSFGGVKFNHFAAERALEADQEKISARDKSW</sequence>
<protein>
    <recommendedName>
        <fullName evidence="2">C2H2-type domain-containing protein</fullName>
    </recommendedName>
</protein>
<evidence type="ECO:0000313" key="3">
    <source>
        <dbReference type="EMBL" id="GMT07613.1"/>
    </source>
</evidence>
<dbReference type="EMBL" id="BTSX01000006">
    <property type="protein sequence ID" value="GMT07613.1"/>
    <property type="molecule type" value="Genomic_DNA"/>
</dbReference>
<feature type="domain" description="C2H2-type" evidence="2">
    <location>
        <begin position="406"/>
        <end position="429"/>
    </location>
</feature>
<feature type="compositionally biased region" description="Basic and acidic residues" evidence="1">
    <location>
        <begin position="208"/>
        <end position="220"/>
    </location>
</feature>
<comment type="caution">
    <text evidence="3">The sequence shown here is derived from an EMBL/GenBank/DDBJ whole genome shotgun (WGS) entry which is preliminary data.</text>
</comment>
<feature type="region of interest" description="Disordered" evidence="1">
    <location>
        <begin position="192"/>
        <end position="268"/>
    </location>
</feature>
<reference evidence="3" key="1">
    <citation type="submission" date="2023-10" db="EMBL/GenBank/DDBJ databases">
        <title>Genome assembly of Pristionchus species.</title>
        <authorList>
            <person name="Yoshida K."/>
            <person name="Sommer R.J."/>
        </authorList>
    </citation>
    <scope>NUCLEOTIDE SEQUENCE</scope>
    <source>
        <strain evidence="3">RS0144</strain>
    </source>
</reference>
<dbReference type="SMART" id="SM00355">
    <property type="entry name" value="ZnF_C2H2"/>
    <property type="match status" value="4"/>
</dbReference>
<feature type="domain" description="C2H2-type" evidence="2">
    <location>
        <begin position="333"/>
        <end position="354"/>
    </location>
</feature>
<dbReference type="InterPro" id="IPR013087">
    <property type="entry name" value="Znf_C2H2_type"/>
</dbReference>
<feature type="non-terminal residue" evidence="3">
    <location>
        <position position="1"/>
    </location>
</feature>
<organism evidence="3 4">
    <name type="scientific">Pristionchus entomophagus</name>
    <dbReference type="NCBI Taxonomy" id="358040"/>
    <lineage>
        <taxon>Eukaryota</taxon>
        <taxon>Metazoa</taxon>
        <taxon>Ecdysozoa</taxon>
        <taxon>Nematoda</taxon>
        <taxon>Chromadorea</taxon>
        <taxon>Rhabditida</taxon>
        <taxon>Rhabditina</taxon>
        <taxon>Diplogasteromorpha</taxon>
        <taxon>Diplogasteroidea</taxon>
        <taxon>Neodiplogasteridae</taxon>
        <taxon>Pristionchus</taxon>
    </lineage>
</organism>
<name>A0AAV5UN78_9BILA</name>
<evidence type="ECO:0000313" key="4">
    <source>
        <dbReference type="Proteomes" id="UP001432027"/>
    </source>
</evidence>
<feature type="domain" description="C2H2-type" evidence="2">
    <location>
        <begin position="440"/>
        <end position="463"/>
    </location>
</feature>
<keyword evidence="4" id="KW-1185">Reference proteome</keyword>
<proteinExistence type="predicted"/>
<dbReference type="Gene3D" id="3.30.160.60">
    <property type="entry name" value="Classic Zinc Finger"/>
    <property type="match status" value="1"/>
</dbReference>
<feature type="domain" description="C2H2-type" evidence="2">
    <location>
        <begin position="363"/>
        <end position="388"/>
    </location>
</feature>
<dbReference type="AlphaFoldDB" id="A0AAV5UN78"/>
<evidence type="ECO:0000259" key="2">
    <source>
        <dbReference type="SMART" id="SM00355"/>
    </source>
</evidence>
<evidence type="ECO:0000256" key="1">
    <source>
        <dbReference type="SAM" id="MobiDB-lite"/>
    </source>
</evidence>
<feature type="compositionally biased region" description="Basic and acidic residues" evidence="1">
    <location>
        <begin position="233"/>
        <end position="246"/>
    </location>
</feature>
<gene>
    <name evidence="3" type="ORF">PENTCL1PPCAC_29787</name>
</gene>